<feature type="region of interest" description="Disordered" evidence="1">
    <location>
        <begin position="79"/>
        <end position="113"/>
    </location>
</feature>
<dbReference type="STRING" id="743788.S8ESZ8"/>
<feature type="signal peptide" evidence="2">
    <location>
        <begin position="1"/>
        <end position="45"/>
    </location>
</feature>
<proteinExistence type="predicted"/>
<feature type="compositionally biased region" description="Acidic residues" evidence="1">
    <location>
        <begin position="91"/>
        <end position="102"/>
    </location>
</feature>
<evidence type="ECO:0000313" key="3">
    <source>
        <dbReference type="EMBL" id="EPS92850.1"/>
    </source>
</evidence>
<dbReference type="OrthoDB" id="2803764at2759"/>
<name>S8ESZ8_FOMSC</name>
<dbReference type="Proteomes" id="UP000015241">
    <property type="component" value="Unassembled WGS sequence"/>
</dbReference>
<keyword evidence="2" id="KW-0732">Signal</keyword>
<feature type="chain" id="PRO_5004550797" evidence="2">
    <location>
        <begin position="46"/>
        <end position="519"/>
    </location>
</feature>
<accession>S8ESZ8</accession>
<protein>
    <submittedName>
        <fullName evidence="3">Uncharacterized protein</fullName>
    </submittedName>
</protein>
<evidence type="ECO:0000256" key="2">
    <source>
        <dbReference type="SAM" id="SignalP"/>
    </source>
</evidence>
<dbReference type="InParanoid" id="S8ESZ8"/>
<dbReference type="EMBL" id="KE504332">
    <property type="protein sequence ID" value="EPS92850.1"/>
    <property type="molecule type" value="Genomic_DNA"/>
</dbReference>
<reference evidence="3 4" key="1">
    <citation type="journal article" date="2012" name="Science">
        <title>The Paleozoic origin of enzymatic lignin decomposition reconstructed from 31 fungal genomes.</title>
        <authorList>
            <person name="Floudas D."/>
            <person name="Binder M."/>
            <person name="Riley R."/>
            <person name="Barry K."/>
            <person name="Blanchette R.A."/>
            <person name="Henrissat B."/>
            <person name="Martinez A.T."/>
            <person name="Otillar R."/>
            <person name="Spatafora J.W."/>
            <person name="Yadav J.S."/>
            <person name="Aerts A."/>
            <person name="Benoit I."/>
            <person name="Boyd A."/>
            <person name="Carlson A."/>
            <person name="Copeland A."/>
            <person name="Coutinho P.M."/>
            <person name="de Vries R.P."/>
            <person name="Ferreira P."/>
            <person name="Findley K."/>
            <person name="Foster B."/>
            <person name="Gaskell J."/>
            <person name="Glotzer D."/>
            <person name="Gorecki P."/>
            <person name="Heitman J."/>
            <person name="Hesse C."/>
            <person name="Hori C."/>
            <person name="Igarashi K."/>
            <person name="Jurgens J.A."/>
            <person name="Kallen N."/>
            <person name="Kersten P."/>
            <person name="Kohler A."/>
            <person name="Kuees U."/>
            <person name="Kumar T.K.A."/>
            <person name="Kuo A."/>
            <person name="LaButti K."/>
            <person name="Larrondo L.F."/>
            <person name="Lindquist E."/>
            <person name="Ling A."/>
            <person name="Lombard V."/>
            <person name="Lucas S."/>
            <person name="Lundell T."/>
            <person name="Martin R."/>
            <person name="McLaughlin D.J."/>
            <person name="Morgenstern I."/>
            <person name="Morin E."/>
            <person name="Murat C."/>
            <person name="Nagy L.G."/>
            <person name="Nolan M."/>
            <person name="Ohm R.A."/>
            <person name="Patyshakuliyeva A."/>
            <person name="Rokas A."/>
            <person name="Ruiz-Duenas F.J."/>
            <person name="Sabat G."/>
            <person name="Salamov A."/>
            <person name="Samejima M."/>
            <person name="Schmutz J."/>
            <person name="Slot J.C."/>
            <person name="St John F."/>
            <person name="Stenlid J."/>
            <person name="Sun H."/>
            <person name="Sun S."/>
            <person name="Syed K."/>
            <person name="Tsang A."/>
            <person name="Wiebenga A."/>
            <person name="Young D."/>
            <person name="Pisabarro A."/>
            <person name="Eastwood D.C."/>
            <person name="Martin F."/>
            <person name="Cullen D."/>
            <person name="Grigoriev I.V."/>
            <person name="Hibbett D.S."/>
        </authorList>
    </citation>
    <scope>NUCLEOTIDE SEQUENCE</scope>
    <source>
        <strain evidence="4">FP-58527</strain>
    </source>
</reference>
<evidence type="ECO:0000313" key="4">
    <source>
        <dbReference type="Proteomes" id="UP000015241"/>
    </source>
</evidence>
<dbReference type="AlphaFoldDB" id="S8ESZ8"/>
<dbReference type="HOGENOM" id="CLU_524807_0_0_1"/>
<evidence type="ECO:0000256" key="1">
    <source>
        <dbReference type="SAM" id="MobiDB-lite"/>
    </source>
</evidence>
<organism evidence="3 4">
    <name type="scientific">Fomitopsis schrenkii</name>
    <name type="common">Brown rot fungus</name>
    <dbReference type="NCBI Taxonomy" id="2126942"/>
    <lineage>
        <taxon>Eukaryota</taxon>
        <taxon>Fungi</taxon>
        <taxon>Dikarya</taxon>
        <taxon>Basidiomycota</taxon>
        <taxon>Agaricomycotina</taxon>
        <taxon>Agaricomycetes</taxon>
        <taxon>Polyporales</taxon>
        <taxon>Fomitopsis</taxon>
    </lineage>
</organism>
<keyword evidence="4" id="KW-1185">Reference proteome</keyword>
<gene>
    <name evidence="3" type="ORF">FOMPIDRAFT_1020858</name>
</gene>
<sequence>MILRRAPPHAARKPRLAPILPSRCQHGLLLGFPLLQFLLIQSTTAQVNLQPPAPAIQPDLELISEVATLKATVEELKRSHESITAVRGEREGDDGNDGDDEEGSFRPVRKRRKQEVQEHILNVSVAKPKKVLTAEQPRARNELWRSVNAALQNLTGLGSTPFPIDVPVPNANTNPSREGSGDQGEAEEGFGLDFENDVEHPGNLATLEHAAQLVWEKESGEGIRTLSVPNVDFVKRDLVEFAKTKYRTWRKAYQQRRDSRKKARHLQQLIAGIGVRSSRLDAINRTQNARKKNPPLPNRRWAADHPELAAEVDIYKENPVGFDDEHTEVSGPSSDEEEDDTELTAALGLANGAPGAPDAALAVCALSGVAASALYRAAGESSRAAGGLSGAAGALSEPTRAAGALSGAAGALDGPGAAGALNGAAGTSDGVAGESNEVVLNGEVSALNGRLARQAEWLASRLEQLVCQLNGVAGASNGASIGRQTSPYLTRVSPAVIQIPDHAGLQVNLVHVESVIGVI</sequence>
<feature type="region of interest" description="Disordered" evidence="1">
    <location>
        <begin position="317"/>
        <end position="341"/>
    </location>
</feature>